<protein>
    <recommendedName>
        <fullName evidence="1">endopeptidase La</fullName>
        <ecNumber evidence="1">3.4.21.53</ecNumber>
    </recommendedName>
</protein>
<dbReference type="NCBIfam" id="NF041438">
    <property type="entry name" value="SepM_fam_S16"/>
    <property type="match status" value="1"/>
</dbReference>
<dbReference type="SUPFAM" id="SSF50156">
    <property type="entry name" value="PDZ domain-like"/>
    <property type="match status" value="1"/>
</dbReference>
<dbReference type="InterPro" id="IPR001478">
    <property type="entry name" value="PDZ"/>
</dbReference>
<comment type="caution">
    <text evidence="4">The sequence shown here is derived from an EMBL/GenBank/DDBJ whole genome shotgun (WGS) entry which is preliminary data.</text>
</comment>
<reference evidence="4 5" key="1">
    <citation type="journal article" date="2015" name="Genome Announc.">
        <title>Expanding the biotechnology potential of lactobacilli through comparative genomics of 213 strains and associated genera.</title>
        <authorList>
            <person name="Sun Z."/>
            <person name="Harris H.M."/>
            <person name="McCann A."/>
            <person name="Guo C."/>
            <person name="Argimon S."/>
            <person name="Zhang W."/>
            <person name="Yang X."/>
            <person name="Jeffery I.B."/>
            <person name="Cooney J.C."/>
            <person name="Kagawa T.F."/>
            <person name="Liu W."/>
            <person name="Song Y."/>
            <person name="Salvetti E."/>
            <person name="Wrobel A."/>
            <person name="Rasinkangas P."/>
            <person name="Parkhill J."/>
            <person name="Rea M.C."/>
            <person name="O'Sullivan O."/>
            <person name="Ritari J."/>
            <person name="Douillard F.P."/>
            <person name="Paul Ross R."/>
            <person name="Yang R."/>
            <person name="Briner A.E."/>
            <person name="Felis G.E."/>
            <person name="de Vos W.M."/>
            <person name="Barrangou R."/>
            <person name="Klaenhammer T.R."/>
            <person name="Caufield P.W."/>
            <person name="Cui Y."/>
            <person name="Zhang H."/>
            <person name="O'Toole P.W."/>
        </authorList>
    </citation>
    <scope>NUCLEOTIDE SEQUENCE [LARGE SCALE GENOMIC DNA]</scope>
    <source>
        <strain evidence="4 5">DSM 23829</strain>
    </source>
</reference>
<feature type="active site" evidence="1">
    <location>
        <position position="280"/>
    </location>
</feature>
<keyword evidence="5" id="KW-1185">Reference proteome</keyword>
<gene>
    <name evidence="4" type="ORF">FD06_GL000986</name>
</gene>
<dbReference type="AlphaFoldDB" id="A0A0R2AXB4"/>
<comment type="catalytic activity">
    <reaction evidence="1">
        <text>Hydrolysis of proteins in presence of ATP.</text>
        <dbReference type="EC" id="3.4.21.53"/>
    </reaction>
</comment>
<dbReference type="GO" id="GO:0006508">
    <property type="term" value="P:proteolysis"/>
    <property type="evidence" value="ECO:0007669"/>
    <property type="project" value="UniProtKB-KW"/>
</dbReference>
<dbReference type="InterPro" id="IPR014721">
    <property type="entry name" value="Ribsml_uS5_D2-typ_fold_subgr"/>
</dbReference>
<evidence type="ECO:0000313" key="5">
    <source>
        <dbReference type="Proteomes" id="UP000052012"/>
    </source>
</evidence>
<dbReference type="STRING" id="1423781.FD06_GL000986"/>
<dbReference type="Gene3D" id="3.30.230.10">
    <property type="match status" value="1"/>
</dbReference>
<feature type="domain" description="Lon proteolytic" evidence="3">
    <location>
        <begin position="230"/>
        <end position="346"/>
    </location>
</feature>
<keyword evidence="2" id="KW-0812">Transmembrane</keyword>
<comment type="similarity">
    <text evidence="1">Belongs to the peptidase S16 family.</text>
</comment>
<dbReference type="InterPro" id="IPR008269">
    <property type="entry name" value="Lon_proteolytic"/>
</dbReference>
<name>A0A0R2AXB4_9LACO</name>
<evidence type="ECO:0000259" key="3">
    <source>
        <dbReference type="PROSITE" id="PS51786"/>
    </source>
</evidence>
<dbReference type="InterPro" id="IPR020568">
    <property type="entry name" value="Ribosomal_Su5_D2-typ_SF"/>
</dbReference>
<dbReference type="PANTHER" id="PTHR10046">
    <property type="entry name" value="ATP DEPENDENT LON PROTEASE FAMILY MEMBER"/>
    <property type="match status" value="1"/>
</dbReference>
<proteinExistence type="inferred from homology"/>
<keyword evidence="1" id="KW-0720">Serine protease</keyword>
<keyword evidence="1" id="KW-0378">Hydrolase</keyword>
<accession>A0A0R2AXB4</accession>
<dbReference type="InterPro" id="IPR036034">
    <property type="entry name" value="PDZ_sf"/>
</dbReference>
<dbReference type="GO" id="GO:0004252">
    <property type="term" value="F:serine-type endopeptidase activity"/>
    <property type="evidence" value="ECO:0007669"/>
    <property type="project" value="UniProtKB-UniRule"/>
</dbReference>
<feature type="active site" evidence="1">
    <location>
        <position position="235"/>
    </location>
</feature>
<dbReference type="GO" id="GO:0005524">
    <property type="term" value="F:ATP binding"/>
    <property type="evidence" value="ECO:0007669"/>
    <property type="project" value="InterPro"/>
</dbReference>
<dbReference type="GO" id="GO:0030163">
    <property type="term" value="P:protein catabolic process"/>
    <property type="evidence" value="ECO:0007669"/>
    <property type="project" value="InterPro"/>
</dbReference>
<sequence>MIKFIKKHKLGLSVIIAALLAILFFLPIPYYVEKPGDSSNLSKIVNIKNNPDKHAGKFMLTSVAIEPLTPAKYIYDKFVPYYSIDSINNLTDGQSDDEYNKVQNFYMLSSINSAIYNAYKKADKEVESKYNGIYVLGLHKSSFAKYLKVGDTIISVDGKKFNNSESYRNYIFSKKIGEKITIQYLQNNKLKKATAPTIKLPGTNHSGIGIILTDDFSVKTKIPIKVNPGDVGGPSGGLMFALQIYSQLTGENIRKNMNVAGTGTISPNGAVGEIGGIDKKIIAAKNNGAKIFLAPYLKPTKSVLKVEPNHKTNYELAVLTAKKYAPDMKVIPVTSFEDAINKLNNLR</sequence>
<dbReference type="Proteomes" id="UP000052012">
    <property type="component" value="Unassembled WGS sequence"/>
</dbReference>
<dbReference type="Pfam" id="PF13180">
    <property type="entry name" value="PDZ_2"/>
    <property type="match status" value="1"/>
</dbReference>
<dbReference type="PATRIC" id="fig|1423781.4.peg.1023"/>
<dbReference type="Pfam" id="PF05362">
    <property type="entry name" value="Lon_C"/>
    <property type="match status" value="1"/>
</dbReference>
<evidence type="ECO:0000256" key="2">
    <source>
        <dbReference type="SAM" id="Phobius"/>
    </source>
</evidence>
<evidence type="ECO:0000256" key="1">
    <source>
        <dbReference type="PROSITE-ProRule" id="PRU01122"/>
    </source>
</evidence>
<dbReference type="RefSeq" id="WP_056965973.1">
    <property type="nucleotide sequence ID" value="NZ_AYYQ01000018.1"/>
</dbReference>
<dbReference type="PROSITE" id="PS51786">
    <property type="entry name" value="LON_PROTEOLYTIC"/>
    <property type="match status" value="1"/>
</dbReference>
<dbReference type="SUPFAM" id="SSF54211">
    <property type="entry name" value="Ribosomal protein S5 domain 2-like"/>
    <property type="match status" value="1"/>
</dbReference>
<keyword evidence="2" id="KW-1133">Transmembrane helix</keyword>
<organism evidence="4 5">
    <name type="scientific">Apilactobacillus ozensis DSM 23829 = JCM 17196</name>
    <dbReference type="NCBI Taxonomy" id="1423781"/>
    <lineage>
        <taxon>Bacteria</taxon>
        <taxon>Bacillati</taxon>
        <taxon>Bacillota</taxon>
        <taxon>Bacilli</taxon>
        <taxon>Lactobacillales</taxon>
        <taxon>Lactobacillaceae</taxon>
        <taxon>Apilactobacillus</taxon>
    </lineage>
</organism>
<dbReference type="OrthoDB" id="2356897at2"/>
<evidence type="ECO:0000313" key="4">
    <source>
        <dbReference type="EMBL" id="KRM68667.1"/>
    </source>
</evidence>
<dbReference type="EC" id="3.4.21.53" evidence="1"/>
<keyword evidence="1" id="KW-0645">Protease</keyword>
<keyword evidence="2" id="KW-0472">Membrane</keyword>
<feature type="transmembrane region" description="Helical" evidence="2">
    <location>
        <begin position="12"/>
        <end position="32"/>
    </location>
</feature>
<dbReference type="InterPro" id="IPR027065">
    <property type="entry name" value="Lon_Prtase"/>
</dbReference>
<dbReference type="EMBL" id="AYYQ01000018">
    <property type="protein sequence ID" value="KRM68667.1"/>
    <property type="molecule type" value="Genomic_DNA"/>
</dbReference>
<dbReference type="GO" id="GO:0004176">
    <property type="term" value="F:ATP-dependent peptidase activity"/>
    <property type="evidence" value="ECO:0007669"/>
    <property type="project" value="UniProtKB-UniRule"/>
</dbReference>